<name>A0A8S4RNV5_9NEOP</name>
<evidence type="ECO:0000313" key="1">
    <source>
        <dbReference type="EMBL" id="CAH2238975.1"/>
    </source>
</evidence>
<sequence length="149" mass="16886">MVTTRPLEARRQRYHTKMNKSLKREYAADVPEGNYETSQSQMDMSRERKIANSTSKSIVLKALLKSSKVNTNLILRPACEQSHAMSCVVCNTVIYTNAVRNMTENGQQRPPCYYYLLLLSPTNMHSLILGKLSRWESLLSPVTGDDASN</sequence>
<dbReference type="AlphaFoldDB" id="A0A8S4RNV5"/>
<accession>A0A8S4RNV5</accession>
<protein>
    <submittedName>
        <fullName evidence="1">Jg19299 protein</fullName>
    </submittedName>
</protein>
<reference evidence="1" key="1">
    <citation type="submission" date="2022-03" db="EMBL/GenBank/DDBJ databases">
        <authorList>
            <person name="Lindestad O."/>
        </authorList>
    </citation>
    <scope>NUCLEOTIDE SEQUENCE</scope>
</reference>
<proteinExistence type="predicted"/>
<comment type="caution">
    <text evidence="1">The sequence shown here is derived from an EMBL/GenBank/DDBJ whole genome shotgun (WGS) entry which is preliminary data.</text>
</comment>
<dbReference type="Proteomes" id="UP000838756">
    <property type="component" value="Unassembled WGS sequence"/>
</dbReference>
<dbReference type="EMBL" id="CAKXAJ010025411">
    <property type="protein sequence ID" value="CAH2238975.1"/>
    <property type="molecule type" value="Genomic_DNA"/>
</dbReference>
<gene>
    <name evidence="1" type="primary">jg19299</name>
    <name evidence="1" type="ORF">PAEG_LOCUS15998</name>
</gene>
<keyword evidence="2" id="KW-1185">Reference proteome</keyword>
<organism evidence="1 2">
    <name type="scientific">Pararge aegeria aegeria</name>
    <dbReference type="NCBI Taxonomy" id="348720"/>
    <lineage>
        <taxon>Eukaryota</taxon>
        <taxon>Metazoa</taxon>
        <taxon>Ecdysozoa</taxon>
        <taxon>Arthropoda</taxon>
        <taxon>Hexapoda</taxon>
        <taxon>Insecta</taxon>
        <taxon>Pterygota</taxon>
        <taxon>Neoptera</taxon>
        <taxon>Endopterygota</taxon>
        <taxon>Lepidoptera</taxon>
        <taxon>Glossata</taxon>
        <taxon>Ditrysia</taxon>
        <taxon>Papilionoidea</taxon>
        <taxon>Nymphalidae</taxon>
        <taxon>Satyrinae</taxon>
        <taxon>Satyrini</taxon>
        <taxon>Parargina</taxon>
        <taxon>Pararge</taxon>
    </lineage>
</organism>
<evidence type="ECO:0000313" key="2">
    <source>
        <dbReference type="Proteomes" id="UP000838756"/>
    </source>
</evidence>